<protein>
    <submittedName>
        <fullName evidence="1">Uncharacterized protein</fullName>
    </submittedName>
</protein>
<comment type="caution">
    <text evidence="1">The sequence shown here is derived from an EMBL/GenBank/DDBJ whole genome shotgun (WGS) entry which is preliminary data.</text>
</comment>
<evidence type="ECO:0000313" key="1">
    <source>
        <dbReference type="EMBL" id="KAJ3540211.1"/>
    </source>
</evidence>
<sequence length="285" mass="29881">MRFSVLFRVALGLLAVESAVAGPCRPTTSMTTSALTSSASTETSSATSVESTTSLASATSSASTEDSVETSESSTATSTVSVDTSTSTVSESSTETSTSSATTDFTTTTTTETTSTTSTAPEITFSIAASGSGPVAGKSLYTYTREEFPALFDYNSDAGSLPEARSYHIDSEGRLINDQGWYLCGVYDTRNNLPAEACTCKTEAPLRRAFLKCQVTADYKLTCSIPSLTCVAPDFFFDPPICTTSTDTWTHLTSRNRGTVGTALCIGDGNAPSNYSPLELSVMVQ</sequence>
<reference evidence="1" key="1">
    <citation type="submission" date="2022-08" db="EMBL/GenBank/DDBJ databases">
        <title>Genome Sequence of Fusarium decemcellulare.</title>
        <authorList>
            <person name="Buettner E."/>
        </authorList>
    </citation>
    <scope>NUCLEOTIDE SEQUENCE</scope>
    <source>
        <strain evidence="1">Babe19</strain>
    </source>
</reference>
<name>A0ACC1SI52_9HYPO</name>
<dbReference type="Proteomes" id="UP001148629">
    <property type="component" value="Unassembled WGS sequence"/>
</dbReference>
<organism evidence="1 2">
    <name type="scientific">Fusarium decemcellulare</name>
    <dbReference type="NCBI Taxonomy" id="57161"/>
    <lineage>
        <taxon>Eukaryota</taxon>
        <taxon>Fungi</taxon>
        <taxon>Dikarya</taxon>
        <taxon>Ascomycota</taxon>
        <taxon>Pezizomycotina</taxon>
        <taxon>Sordariomycetes</taxon>
        <taxon>Hypocreomycetidae</taxon>
        <taxon>Hypocreales</taxon>
        <taxon>Nectriaceae</taxon>
        <taxon>Fusarium</taxon>
        <taxon>Fusarium decemcellulare species complex</taxon>
    </lineage>
</organism>
<dbReference type="EMBL" id="JANRMS010000419">
    <property type="protein sequence ID" value="KAJ3540211.1"/>
    <property type="molecule type" value="Genomic_DNA"/>
</dbReference>
<proteinExistence type="predicted"/>
<evidence type="ECO:0000313" key="2">
    <source>
        <dbReference type="Proteomes" id="UP001148629"/>
    </source>
</evidence>
<keyword evidence="2" id="KW-1185">Reference proteome</keyword>
<accession>A0ACC1SI52</accession>
<gene>
    <name evidence="1" type="ORF">NM208_g5165</name>
</gene>